<keyword evidence="5" id="KW-0808">Transferase</keyword>
<accession>Q1YQK1</accession>
<evidence type="ECO:0000313" key="15">
    <source>
        <dbReference type="Proteomes" id="UP000005555"/>
    </source>
</evidence>
<keyword evidence="7" id="KW-0418">Kinase</keyword>
<dbReference type="Gene3D" id="3.30.70.560">
    <property type="entry name" value="7,8-Dihydro-6-hydroxymethylpterin-pyrophosphokinase HPPK"/>
    <property type="match status" value="1"/>
</dbReference>
<dbReference type="NCBIfam" id="TIGR01498">
    <property type="entry name" value="folK"/>
    <property type="match status" value="1"/>
</dbReference>
<evidence type="ECO:0000256" key="3">
    <source>
        <dbReference type="ARBA" id="ARBA00013253"/>
    </source>
</evidence>
<reference evidence="14 15" key="1">
    <citation type="submission" date="2006-03" db="EMBL/GenBank/DDBJ databases">
        <authorList>
            <person name="Giovannoni S.J."/>
            <person name="Cho J.-C."/>
            <person name="Ferriera S."/>
            <person name="Johnson J."/>
            <person name="Kravitz S."/>
            <person name="Halpern A."/>
            <person name="Remington K."/>
            <person name="Beeson K."/>
            <person name="Tran B."/>
            <person name="Rogers Y.-H."/>
            <person name="Friedman R."/>
            <person name="Venter J.C."/>
        </authorList>
    </citation>
    <scope>NUCLEOTIDE SEQUENCE [LARGE SCALE GENOMIC DNA]</scope>
    <source>
        <strain evidence="14 15">HTCC2207</strain>
    </source>
</reference>
<dbReference type="OrthoDB" id="9808041at2"/>
<dbReference type="Pfam" id="PF01288">
    <property type="entry name" value="HPPK"/>
    <property type="match status" value="1"/>
</dbReference>
<evidence type="ECO:0000256" key="11">
    <source>
        <dbReference type="ARBA" id="ARBA00029766"/>
    </source>
</evidence>
<organism evidence="14 15">
    <name type="scientific">gamma proteobacterium HTCC2207</name>
    <dbReference type="NCBI Taxonomy" id="314287"/>
    <lineage>
        <taxon>Bacteria</taxon>
        <taxon>Pseudomonadati</taxon>
        <taxon>Pseudomonadota</taxon>
        <taxon>Gammaproteobacteria</taxon>
        <taxon>Cellvibrionales</taxon>
        <taxon>Porticoccaceae</taxon>
        <taxon>SAR92 clade</taxon>
    </lineage>
</organism>
<keyword evidence="15" id="KW-1185">Reference proteome</keyword>
<evidence type="ECO:0000256" key="1">
    <source>
        <dbReference type="ARBA" id="ARBA00005051"/>
    </source>
</evidence>
<dbReference type="eggNOG" id="COG0801">
    <property type="taxonomic scope" value="Bacteria"/>
</dbReference>
<evidence type="ECO:0000313" key="14">
    <source>
        <dbReference type="EMBL" id="EAS46560.1"/>
    </source>
</evidence>
<keyword evidence="8" id="KW-0067">ATP-binding</keyword>
<dbReference type="GO" id="GO:0046656">
    <property type="term" value="P:folic acid biosynthetic process"/>
    <property type="evidence" value="ECO:0007669"/>
    <property type="project" value="UniProtKB-KW"/>
</dbReference>
<sequence length="162" mass="17862">MADVYIALGSNLDSPHSQLDSALKAIAQHPDIQLIRVSSRYQTPPIGPQQPDFINAAAQLSTQLPPLELLDALQAIEQQQNRVRSIHWGPRTLDLDILFYDNLQLDSERLTIPHPRIGERAFVLVPLADINAQLRLSNGETVAQLLANCSQQGIVKSPFGEA</sequence>
<dbReference type="GO" id="GO:0016301">
    <property type="term" value="F:kinase activity"/>
    <property type="evidence" value="ECO:0007669"/>
    <property type="project" value="UniProtKB-KW"/>
</dbReference>
<dbReference type="GO" id="GO:0005524">
    <property type="term" value="F:ATP binding"/>
    <property type="evidence" value="ECO:0007669"/>
    <property type="project" value="UniProtKB-KW"/>
</dbReference>
<dbReference type="InterPro" id="IPR035907">
    <property type="entry name" value="Hppk_sf"/>
</dbReference>
<evidence type="ECO:0000256" key="8">
    <source>
        <dbReference type="ARBA" id="ARBA00022840"/>
    </source>
</evidence>
<evidence type="ECO:0000256" key="2">
    <source>
        <dbReference type="ARBA" id="ARBA00005810"/>
    </source>
</evidence>
<dbReference type="Proteomes" id="UP000005555">
    <property type="component" value="Unassembled WGS sequence"/>
</dbReference>
<dbReference type="HOGENOM" id="CLU_097916_2_3_6"/>
<dbReference type="PROSITE" id="PS00794">
    <property type="entry name" value="HPPK"/>
    <property type="match status" value="1"/>
</dbReference>
<dbReference type="CDD" id="cd00483">
    <property type="entry name" value="HPPK"/>
    <property type="match status" value="1"/>
</dbReference>
<dbReference type="EC" id="2.7.6.3" evidence="3"/>
<comment type="caution">
    <text evidence="14">The sequence shown here is derived from an EMBL/GenBank/DDBJ whole genome shotgun (WGS) entry which is preliminary data.</text>
</comment>
<dbReference type="PANTHER" id="PTHR43071:SF1">
    <property type="entry name" value="2-AMINO-4-HYDROXY-6-HYDROXYMETHYLDIHYDROPTERIDINE PYROPHOSPHOKINASE"/>
    <property type="match status" value="1"/>
</dbReference>
<gene>
    <name evidence="14" type="ORF">GB2207_06898</name>
</gene>
<evidence type="ECO:0000256" key="10">
    <source>
        <dbReference type="ARBA" id="ARBA00029409"/>
    </source>
</evidence>
<dbReference type="STRING" id="314287.GB2207_06898"/>
<evidence type="ECO:0000256" key="12">
    <source>
        <dbReference type="ARBA" id="ARBA00033413"/>
    </source>
</evidence>
<evidence type="ECO:0000256" key="5">
    <source>
        <dbReference type="ARBA" id="ARBA00022679"/>
    </source>
</evidence>
<evidence type="ECO:0000259" key="13">
    <source>
        <dbReference type="PROSITE" id="PS00794"/>
    </source>
</evidence>
<dbReference type="PANTHER" id="PTHR43071">
    <property type="entry name" value="2-AMINO-4-HYDROXY-6-HYDROXYMETHYLDIHYDROPTERIDINE PYROPHOSPHOKINASE"/>
    <property type="match status" value="1"/>
</dbReference>
<dbReference type="SUPFAM" id="SSF55083">
    <property type="entry name" value="6-hydroxymethyl-7,8-dihydropterin pyrophosphokinase, HPPK"/>
    <property type="match status" value="1"/>
</dbReference>
<keyword evidence="9" id="KW-0289">Folate biosynthesis</keyword>
<proteinExistence type="inferred from homology"/>
<dbReference type="GO" id="GO:0046654">
    <property type="term" value="P:tetrahydrofolate biosynthetic process"/>
    <property type="evidence" value="ECO:0007669"/>
    <property type="project" value="UniProtKB-UniPathway"/>
</dbReference>
<keyword evidence="6" id="KW-0547">Nucleotide-binding</keyword>
<dbReference type="AlphaFoldDB" id="Q1YQK1"/>
<evidence type="ECO:0000256" key="9">
    <source>
        <dbReference type="ARBA" id="ARBA00022909"/>
    </source>
</evidence>
<comment type="function">
    <text evidence="10">Catalyzes the transfer of pyrophosphate from adenosine triphosphate (ATP) to 6-hydroxymethyl-7,8-dihydropterin, an enzymatic step in folate biosynthesis pathway.</text>
</comment>
<comment type="pathway">
    <text evidence="1">Cofactor biosynthesis; tetrahydrofolate biosynthesis; 2-amino-4-hydroxy-6-hydroxymethyl-7,8-dihydropteridine diphosphate from 7,8-dihydroneopterin triphosphate: step 4/4.</text>
</comment>
<dbReference type="UniPathway" id="UPA00077">
    <property type="reaction ID" value="UER00155"/>
</dbReference>
<dbReference type="GO" id="GO:0003848">
    <property type="term" value="F:2-amino-4-hydroxy-6-hydroxymethyldihydropteridine diphosphokinase activity"/>
    <property type="evidence" value="ECO:0007669"/>
    <property type="project" value="UniProtKB-EC"/>
</dbReference>
<evidence type="ECO:0000256" key="7">
    <source>
        <dbReference type="ARBA" id="ARBA00022777"/>
    </source>
</evidence>
<evidence type="ECO:0000256" key="6">
    <source>
        <dbReference type="ARBA" id="ARBA00022741"/>
    </source>
</evidence>
<dbReference type="EMBL" id="AAPI01000006">
    <property type="protein sequence ID" value="EAS46560.1"/>
    <property type="molecule type" value="Genomic_DNA"/>
</dbReference>
<name>Q1YQK1_9GAMM</name>
<feature type="domain" description="7,8-dihydro-6-hydroxymethylpterin-pyrophosphokinase" evidence="13">
    <location>
        <begin position="87"/>
        <end position="98"/>
    </location>
</feature>
<evidence type="ECO:0000256" key="4">
    <source>
        <dbReference type="ARBA" id="ARBA00016218"/>
    </source>
</evidence>
<protein>
    <recommendedName>
        <fullName evidence="4">2-amino-4-hydroxy-6-hydroxymethyldihydropteridine pyrophosphokinase</fullName>
        <ecNumber evidence="3">2.7.6.3</ecNumber>
    </recommendedName>
    <alternativeName>
        <fullName evidence="11">6-hydroxymethyl-7,8-dihydropterin pyrophosphokinase</fullName>
    </alternativeName>
    <alternativeName>
        <fullName evidence="12">7,8-dihydro-6-hydroxymethylpterin-pyrophosphokinase</fullName>
    </alternativeName>
</protein>
<dbReference type="InterPro" id="IPR000550">
    <property type="entry name" value="Hppk"/>
</dbReference>
<comment type="similarity">
    <text evidence="2">Belongs to the HPPK family.</text>
</comment>